<evidence type="ECO:0000256" key="7">
    <source>
        <dbReference type="ARBA" id="ARBA00022723"/>
    </source>
</evidence>
<dbReference type="SUPFAM" id="SSF55729">
    <property type="entry name" value="Acyl-CoA N-acyltransferases (Nat)"/>
    <property type="match status" value="1"/>
</dbReference>
<dbReference type="Pfam" id="PF00583">
    <property type="entry name" value="Acetyltransf_1"/>
    <property type="match status" value="1"/>
</dbReference>
<evidence type="ECO:0000313" key="16">
    <source>
        <dbReference type="EMBL" id="MFC5175940.1"/>
    </source>
</evidence>
<comment type="similarity">
    <text evidence="2">Belongs to the Nudix hydrolase family.</text>
</comment>
<evidence type="ECO:0000256" key="10">
    <source>
        <dbReference type="ARBA" id="ARBA00022840"/>
    </source>
</evidence>
<dbReference type="SUPFAM" id="SSF52540">
    <property type="entry name" value="P-loop containing nucleoside triphosphate hydrolases"/>
    <property type="match status" value="1"/>
</dbReference>
<keyword evidence="11" id="KW-0460">Magnesium</keyword>
<keyword evidence="9" id="KW-0378">Hydrolase</keyword>
<dbReference type="SUPFAM" id="SSF55811">
    <property type="entry name" value="Nudix"/>
    <property type="match status" value="1"/>
</dbReference>
<evidence type="ECO:0000259" key="15">
    <source>
        <dbReference type="PROSITE" id="PS51462"/>
    </source>
</evidence>
<dbReference type="InterPro" id="IPR015797">
    <property type="entry name" value="NUDIX_hydrolase-like_dom_sf"/>
</dbReference>
<evidence type="ECO:0000259" key="14">
    <source>
        <dbReference type="PROSITE" id="PS51186"/>
    </source>
</evidence>
<accession>A0ABW0BFJ7</accession>
<evidence type="ECO:0000256" key="3">
    <source>
        <dbReference type="ARBA" id="ARBA00007599"/>
    </source>
</evidence>
<comment type="function">
    <text evidence="12">Required for the formation of a threonylcarbamoyl group on adenosine at position 37 (t(6)A37) in tRNAs that read codons beginning with adenine. Is involved in the transfer of the threonylcarbamoyl moiety of threonylcarbamoyl-AMP (TC-AMP) to the N6 group of A37, together with TsaD and TsaB. TsaE seems to play an indirect role in the t(6)A biosynthesis pathway, possibly in regulating the core enzymatic function of TsaD.</text>
</comment>
<dbReference type="PANTHER" id="PTHR33540">
    <property type="entry name" value="TRNA THREONYLCARBAMOYLADENOSINE BIOSYNTHESIS PROTEIN TSAE"/>
    <property type="match status" value="1"/>
</dbReference>
<dbReference type="Pfam" id="PF00293">
    <property type="entry name" value="NUDIX"/>
    <property type="match status" value="1"/>
</dbReference>
<dbReference type="Pfam" id="PF02367">
    <property type="entry name" value="TsaE"/>
    <property type="match status" value="1"/>
</dbReference>
<dbReference type="PROSITE" id="PS00893">
    <property type="entry name" value="NUDIX_BOX"/>
    <property type="match status" value="1"/>
</dbReference>
<dbReference type="RefSeq" id="WP_378587491.1">
    <property type="nucleotide sequence ID" value="NZ_JBHSKD010000004.1"/>
</dbReference>
<organism evidence="16 17">
    <name type="scientific">Nocardioides taihuensis</name>
    <dbReference type="NCBI Taxonomy" id="1835606"/>
    <lineage>
        <taxon>Bacteria</taxon>
        <taxon>Bacillati</taxon>
        <taxon>Actinomycetota</taxon>
        <taxon>Actinomycetes</taxon>
        <taxon>Propionibacteriales</taxon>
        <taxon>Nocardioidaceae</taxon>
        <taxon>Nocardioides</taxon>
    </lineage>
</organism>
<name>A0ABW0BFJ7_9ACTN</name>
<evidence type="ECO:0000256" key="11">
    <source>
        <dbReference type="ARBA" id="ARBA00022842"/>
    </source>
</evidence>
<keyword evidence="6" id="KW-0819">tRNA processing</keyword>
<feature type="domain" description="Nudix hydrolase" evidence="15">
    <location>
        <begin position="337"/>
        <end position="466"/>
    </location>
</feature>
<comment type="similarity">
    <text evidence="3">Belongs to the TsaE family.</text>
</comment>
<dbReference type="Gene3D" id="3.40.630.30">
    <property type="match status" value="1"/>
</dbReference>
<gene>
    <name evidence="16" type="primary">tsaE</name>
    <name evidence="16" type="ORF">ACFPGP_04605</name>
</gene>
<evidence type="ECO:0000313" key="17">
    <source>
        <dbReference type="Proteomes" id="UP001596087"/>
    </source>
</evidence>
<reference evidence="17" key="1">
    <citation type="journal article" date="2019" name="Int. J. Syst. Evol. Microbiol.">
        <title>The Global Catalogue of Microorganisms (GCM) 10K type strain sequencing project: providing services to taxonomists for standard genome sequencing and annotation.</title>
        <authorList>
            <consortium name="The Broad Institute Genomics Platform"/>
            <consortium name="The Broad Institute Genome Sequencing Center for Infectious Disease"/>
            <person name="Wu L."/>
            <person name="Ma J."/>
        </authorList>
    </citation>
    <scope>NUCLEOTIDE SEQUENCE [LARGE SCALE GENOMIC DNA]</scope>
    <source>
        <strain evidence="17">DFY41</strain>
    </source>
</reference>
<dbReference type="InterPro" id="IPR020476">
    <property type="entry name" value="Nudix_hydrolase"/>
</dbReference>
<dbReference type="InterPro" id="IPR020084">
    <property type="entry name" value="NUDIX_hydrolase_CS"/>
</dbReference>
<dbReference type="PRINTS" id="PR00502">
    <property type="entry name" value="NUDIXFAMILY"/>
</dbReference>
<dbReference type="PROSITE" id="PS51186">
    <property type="entry name" value="GNAT"/>
    <property type="match status" value="1"/>
</dbReference>
<dbReference type="NCBIfam" id="TIGR00150">
    <property type="entry name" value="T6A_YjeE"/>
    <property type="match status" value="1"/>
</dbReference>
<evidence type="ECO:0000256" key="1">
    <source>
        <dbReference type="ARBA" id="ARBA00004496"/>
    </source>
</evidence>
<evidence type="ECO:0000256" key="12">
    <source>
        <dbReference type="ARBA" id="ARBA00024908"/>
    </source>
</evidence>
<evidence type="ECO:0000256" key="6">
    <source>
        <dbReference type="ARBA" id="ARBA00022694"/>
    </source>
</evidence>
<dbReference type="Gene3D" id="3.40.50.300">
    <property type="entry name" value="P-loop containing nucleotide triphosphate hydrolases"/>
    <property type="match status" value="1"/>
</dbReference>
<keyword evidence="5" id="KW-0963">Cytoplasm</keyword>
<sequence>MTVTVREVGPADAEVVLDVVRTAFAARPPVDPPAAALTETVASMAERLSVRGGLLALLHDEPVGALVLDPVGTTMYLRRFGVVPAARGHGVAALLIDAAVAASQGYDDLTVVAREELPDTIAFWERQGFREILRDSPNVELRRPLTTHLFNVPDAEAMRELGRELAGQLRAGDLLVLSGELGAGKTTFTQGLGAGLGVRGDVTSPTFVIARVHPSLVGGPPLVHADAYRLGGIDELDDLDLDADLDDAVTVVEWGEGIAEGLAESRLEVRIIRALAHQDEHADLDPRRVLMTPVGPRWHELELPPTRRAPLAEKHTEDLLLDFRPGAGTEPADLDPTIPLPLALMVAVHDGRVLLVHDTWKDEWELPGGRIEEGEPPREAACRELREETGCTPGPDVSFVGVGTVQLGHERRIEYVAVYRTALSAIPPFEVNDEVDALAWWDPTHDDHPGLSPIDAHLARIAVGEA</sequence>
<dbReference type="Proteomes" id="UP001596087">
    <property type="component" value="Unassembled WGS sequence"/>
</dbReference>
<keyword evidence="10" id="KW-0067">ATP-binding</keyword>
<dbReference type="Gene3D" id="3.90.79.10">
    <property type="entry name" value="Nucleoside Triphosphate Pyrophosphohydrolase"/>
    <property type="match status" value="1"/>
</dbReference>
<evidence type="ECO:0000256" key="9">
    <source>
        <dbReference type="ARBA" id="ARBA00022801"/>
    </source>
</evidence>
<protein>
    <recommendedName>
        <fullName evidence="4">tRNA threonylcarbamoyladenosine biosynthesis protein TsaE</fullName>
    </recommendedName>
    <alternativeName>
        <fullName evidence="13">t(6)A37 threonylcarbamoyladenosine biosynthesis protein TsaE</fullName>
    </alternativeName>
</protein>
<dbReference type="InterPro" id="IPR003442">
    <property type="entry name" value="T6A_TsaE"/>
</dbReference>
<keyword evidence="8" id="KW-0547">Nucleotide-binding</keyword>
<keyword evidence="17" id="KW-1185">Reference proteome</keyword>
<evidence type="ECO:0000256" key="8">
    <source>
        <dbReference type="ARBA" id="ARBA00022741"/>
    </source>
</evidence>
<feature type="domain" description="N-acetyltransferase" evidence="14">
    <location>
        <begin position="3"/>
        <end position="146"/>
    </location>
</feature>
<comment type="subcellular location">
    <subcellularLocation>
        <location evidence="1">Cytoplasm</location>
    </subcellularLocation>
</comment>
<keyword evidence="7" id="KW-0479">Metal-binding</keyword>
<comment type="caution">
    <text evidence="16">The sequence shown here is derived from an EMBL/GenBank/DDBJ whole genome shotgun (WGS) entry which is preliminary data.</text>
</comment>
<evidence type="ECO:0000256" key="13">
    <source>
        <dbReference type="ARBA" id="ARBA00032441"/>
    </source>
</evidence>
<dbReference type="InterPro" id="IPR027417">
    <property type="entry name" value="P-loop_NTPase"/>
</dbReference>
<dbReference type="PROSITE" id="PS51462">
    <property type="entry name" value="NUDIX"/>
    <property type="match status" value="1"/>
</dbReference>
<evidence type="ECO:0000256" key="4">
    <source>
        <dbReference type="ARBA" id="ARBA00019010"/>
    </source>
</evidence>
<evidence type="ECO:0000256" key="2">
    <source>
        <dbReference type="ARBA" id="ARBA00005582"/>
    </source>
</evidence>
<evidence type="ECO:0000256" key="5">
    <source>
        <dbReference type="ARBA" id="ARBA00022490"/>
    </source>
</evidence>
<dbReference type="EMBL" id="JBHSKD010000004">
    <property type="protein sequence ID" value="MFC5175940.1"/>
    <property type="molecule type" value="Genomic_DNA"/>
</dbReference>
<dbReference type="InterPro" id="IPR000182">
    <property type="entry name" value="GNAT_dom"/>
</dbReference>
<dbReference type="CDD" id="cd02883">
    <property type="entry name" value="NUDIX_Hydrolase"/>
    <property type="match status" value="1"/>
</dbReference>
<proteinExistence type="inferred from homology"/>
<dbReference type="InterPro" id="IPR000086">
    <property type="entry name" value="NUDIX_hydrolase_dom"/>
</dbReference>
<dbReference type="PANTHER" id="PTHR33540:SF2">
    <property type="entry name" value="TRNA THREONYLCARBAMOYLADENOSINE BIOSYNTHESIS PROTEIN TSAE"/>
    <property type="match status" value="1"/>
</dbReference>
<dbReference type="CDD" id="cd04301">
    <property type="entry name" value="NAT_SF"/>
    <property type="match status" value="1"/>
</dbReference>
<dbReference type="InterPro" id="IPR016181">
    <property type="entry name" value="Acyl_CoA_acyltransferase"/>
</dbReference>